<feature type="domain" description="HTH tetR-type" evidence="3">
    <location>
        <begin position="11"/>
        <end position="71"/>
    </location>
</feature>
<accession>A0A4V3D8N8</accession>
<dbReference type="GO" id="GO:0000976">
    <property type="term" value="F:transcription cis-regulatory region binding"/>
    <property type="evidence" value="ECO:0007669"/>
    <property type="project" value="TreeGrafter"/>
</dbReference>
<dbReference type="InterPro" id="IPR001647">
    <property type="entry name" value="HTH_TetR"/>
</dbReference>
<name>A0A4V3D8N8_9ACTN</name>
<dbReference type="SUPFAM" id="SSF48498">
    <property type="entry name" value="Tetracyclin repressor-like, C-terminal domain"/>
    <property type="match status" value="1"/>
</dbReference>
<dbReference type="AlphaFoldDB" id="A0A4V3D8N8"/>
<dbReference type="RefSeq" id="WP_133741348.1">
    <property type="nucleotide sequence ID" value="NZ_SNYN01000006.1"/>
</dbReference>
<evidence type="ECO:0000313" key="5">
    <source>
        <dbReference type="Proteomes" id="UP000295281"/>
    </source>
</evidence>
<evidence type="ECO:0000259" key="3">
    <source>
        <dbReference type="PROSITE" id="PS50977"/>
    </source>
</evidence>
<dbReference type="OrthoDB" id="5242433at2"/>
<dbReference type="Proteomes" id="UP000295281">
    <property type="component" value="Unassembled WGS sequence"/>
</dbReference>
<keyword evidence="1 2" id="KW-0238">DNA-binding</keyword>
<evidence type="ECO:0000256" key="1">
    <source>
        <dbReference type="ARBA" id="ARBA00023125"/>
    </source>
</evidence>
<dbReference type="PROSITE" id="PS50977">
    <property type="entry name" value="HTH_TETR_2"/>
    <property type="match status" value="1"/>
</dbReference>
<reference evidence="4 5" key="1">
    <citation type="submission" date="2019-03" db="EMBL/GenBank/DDBJ databases">
        <title>Genomic Encyclopedia of Type Strains, Phase IV (KMG-IV): sequencing the most valuable type-strain genomes for metagenomic binning, comparative biology and taxonomic classification.</title>
        <authorList>
            <person name="Goeker M."/>
        </authorList>
    </citation>
    <scope>NUCLEOTIDE SEQUENCE [LARGE SCALE GENOMIC DNA]</scope>
    <source>
        <strain evidence="4 5">DSM 46770</strain>
    </source>
</reference>
<gene>
    <name evidence="4" type="ORF">EV190_10687</name>
</gene>
<dbReference type="EMBL" id="SNYN01000006">
    <property type="protein sequence ID" value="TDQ52449.1"/>
    <property type="molecule type" value="Genomic_DNA"/>
</dbReference>
<keyword evidence="5" id="KW-1185">Reference proteome</keyword>
<proteinExistence type="predicted"/>
<evidence type="ECO:0000313" key="4">
    <source>
        <dbReference type="EMBL" id="TDQ52449.1"/>
    </source>
</evidence>
<evidence type="ECO:0000256" key="2">
    <source>
        <dbReference type="PROSITE-ProRule" id="PRU00335"/>
    </source>
</evidence>
<dbReference type="PANTHER" id="PTHR30055:SF226">
    <property type="entry name" value="HTH-TYPE TRANSCRIPTIONAL REGULATOR PKSA"/>
    <property type="match status" value="1"/>
</dbReference>
<dbReference type="PRINTS" id="PR00455">
    <property type="entry name" value="HTHTETR"/>
</dbReference>
<feature type="DNA-binding region" description="H-T-H motif" evidence="2">
    <location>
        <begin position="34"/>
        <end position="53"/>
    </location>
</feature>
<dbReference type="Pfam" id="PF00440">
    <property type="entry name" value="TetR_N"/>
    <property type="match status" value="1"/>
</dbReference>
<dbReference type="PANTHER" id="PTHR30055">
    <property type="entry name" value="HTH-TYPE TRANSCRIPTIONAL REGULATOR RUTR"/>
    <property type="match status" value="1"/>
</dbReference>
<protein>
    <submittedName>
        <fullName evidence="4">TetR family transcriptional regulator</fullName>
    </submittedName>
</protein>
<dbReference type="InterPro" id="IPR036271">
    <property type="entry name" value="Tet_transcr_reg_TetR-rel_C_sf"/>
</dbReference>
<sequence>MSAQSASEKGRQTRRRLVEAAVELIPEVGWGAVTTRLVAERAGVRPGLVHYHFDSVSDLLGTAAVEFAEAALAAPMRSLRAAPDPAAGVARLMEALEVYSGHDPGSLLITEAYLAATRDAALRTALADMLDRFRADAARWLDGHGVPDAEACAVLLCALVDGIVLHRGLAGTPGVQDLMGPLSRLVAAPAAGDDGRNPE</sequence>
<dbReference type="SUPFAM" id="SSF46689">
    <property type="entry name" value="Homeodomain-like"/>
    <property type="match status" value="1"/>
</dbReference>
<dbReference type="GO" id="GO:0003700">
    <property type="term" value="F:DNA-binding transcription factor activity"/>
    <property type="evidence" value="ECO:0007669"/>
    <property type="project" value="TreeGrafter"/>
</dbReference>
<dbReference type="InterPro" id="IPR050109">
    <property type="entry name" value="HTH-type_TetR-like_transc_reg"/>
</dbReference>
<dbReference type="Pfam" id="PF17940">
    <property type="entry name" value="TetR_C_31"/>
    <property type="match status" value="1"/>
</dbReference>
<dbReference type="InterPro" id="IPR009057">
    <property type="entry name" value="Homeodomain-like_sf"/>
</dbReference>
<dbReference type="InterPro" id="IPR041583">
    <property type="entry name" value="TetR_C_31"/>
</dbReference>
<dbReference type="Gene3D" id="1.10.357.10">
    <property type="entry name" value="Tetracycline Repressor, domain 2"/>
    <property type="match status" value="1"/>
</dbReference>
<organism evidence="4 5">
    <name type="scientific">Actinorugispora endophytica</name>
    <dbReference type="NCBI Taxonomy" id="1605990"/>
    <lineage>
        <taxon>Bacteria</taxon>
        <taxon>Bacillati</taxon>
        <taxon>Actinomycetota</taxon>
        <taxon>Actinomycetes</taxon>
        <taxon>Streptosporangiales</taxon>
        <taxon>Nocardiopsidaceae</taxon>
        <taxon>Actinorugispora</taxon>
    </lineage>
</organism>
<comment type="caution">
    <text evidence="4">The sequence shown here is derived from an EMBL/GenBank/DDBJ whole genome shotgun (WGS) entry which is preliminary data.</text>
</comment>